<evidence type="ECO:0000313" key="3">
    <source>
        <dbReference type="Proteomes" id="UP001214576"/>
    </source>
</evidence>
<gene>
    <name evidence="2" type="ORF">MG293_011204</name>
</gene>
<proteinExistence type="predicted"/>
<dbReference type="AlphaFoldDB" id="A0AAD4U336"/>
<comment type="caution">
    <text evidence="2">The sequence shown here is derived from an EMBL/GenBank/DDBJ whole genome shotgun (WGS) entry which is preliminary data.</text>
</comment>
<reference evidence="2" key="1">
    <citation type="submission" date="2022-03" db="EMBL/GenBank/DDBJ databases">
        <title>Genomic analyses of argali, domestic sheep and their hybrids provide insights into chromosomal evolution, heterosis and genetic basis of agronomic traits.</title>
        <authorList>
            <person name="Li M."/>
        </authorList>
    </citation>
    <scope>NUCLEOTIDE SEQUENCE</scope>
    <source>
        <strain evidence="2">CAU-MHL-2022a</strain>
        <tissue evidence="2">Skin</tissue>
    </source>
</reference>
<evidence type="ECO:0000256" key="1">
    <source>
        <dbReference type="SAM" id="MobiDB-lite"/>
    </source>
</evidence>
<evidence type="ECO:0000313" key="2">
    <source>
        <dbReference type="EMBL" id="KAI4538937.1"/>
    </source>
</evidence>
<keyword evidence="3" id="KW-1185">Reference proteome</keyword>
<protein>
    <submittedName>
        <fullName evidence="2">Uncharacterized protein</fullName>
    </submittedName>
</protein>
<feature type="region of interest" description="Disordered" evidence="1">
    <location>
        <begin position="85"/>
        <end position="124"/>
    </location>
</feature>
<organism evidence="2 3">
    <name type="scientific">Ovis ammon polii</name>
    <dbReference type="NCBI Taxonomy" id="230172"/>
    <lineage>
        <taxon>Eukaryota</taxon>
        <taxon>Metazoa</taxon>
        <taxon>Chordata</taxon>
        <taxon>Craniata</taxon>
        <taxon>Vertebrata</taxon>
        <taxon>Euteleostomi</taxon>
        <taxon>Mammalia</taxon>
        <taxon>Eutheria</taxon>
        <taxon>Laurasiatheria</taxon>
        <taxon>Artiodactyla</taxon>
        <taxon>Ruminantia</taxon>
        <taxon>Pecora</taxon>
        <taxon>Bovidae</taxon>
        <taxon>Caprinae</taxon>
        <taxon>Ovis</taxon>
    </lineage>
</organism>
<dbReference type="EMBL" id="JAKZEL010000012">
    <property type="protein sequence ID" value="KAI4538937.1"/>
    <property type="molecule type" value="Genomic_DNA"/>
</dbReference>
<accession>A0AAD4U336</accession>
<feature type="compositionally biased region" description="Polar residues" evidence="1">
    <location>
        <begin position="107"/>
        <end position="124"/>
    </location>
</feature>
<name>A0AAD4U336_OVIAM</name>
<dbReference type="Proteomes" id="UP001214576">
    <property type="component" value="Unassembled WGS sequence"/>
</dbReference>
<sequence length="124" mass="13295">MGYLLLPASSRRAGRLSAGLWLWWGVDWPCFRPRSPQRSLSLGTWVDITTQGPRCQLPPGPLFRTQAMPPSSRLAVMLGTAPLVERSPCPRVDGPREGQSGMAGSSPHVTSGSLGHSDPGTVSF</sequence>